<accession>A0A7D9HTN6</accession>
<reference evidence="1" key="1">
    <citation type="submission" date="2020-04" db="EMBL/GenBank/DDBJ databases">
        <authorList>
            <person name="Alioto T."/>
            <person name="Alioto T."/>
            <person name="Gomez Garrido J."/>
        </authorList>
    </citation>
    <scope>NUCLEOTIDE SEQUENCE</scope>
    <source>
        <strain evidence="1">A484AB</strain>
    </source>
</reference>
<evidence type="ECO:0000313" key="2">
    <source>
        <dbReference type="Proteomes" id="UP001152795"/>
    </source>
</evidence>
<evidence type="ECO:0000313" key="1">
    <source>
        <dbReference type="EMBL" id="CAB3992583.1"/>
    </source>
</evidence>
<comment type="caution">
    <text evidence="1">The sequence shown here is derived from an EMBL/GenBank/DDBJ whole genome shotgun (WGS) entry which is preliminary data.</text>
</comment>
<gene>
    <name evidence="1" type="ORF">PACLA_8A068499</name>
</gene>
<dbReference type="PANTHER" id="PTHR33198">
    <property type="entry name" value="ANK_REP_REGION DOMAIN-CONTAINING PROTEIN-RELATED"/>
    <property type="match status" value="1"/>
</dbReference>
<protein>
    <submittedName>
        <fullName evidence="1">Uncharacterized protein</fullName>
    </submittedName>
</protein>
<dbReference type="EMBL" id="CACRXK020002081">
    <property type="protein sequence ID" value="CAB3992583.1"/>
    <property type="molecule type" value="Genomic_DNA"/>
</dbReference>
<proteinExistence type="predicted"/>
<dbReference type="OrthoDB" id="8195376at2759"/>
<name>A0A7D9HTN6_PARCT</name>
<dbReference type="Proteomes" id="UP001152795">
    <property type="component" value="Unassembled WGS sequence"/>
</dbReference>
<dbReference type="PANTHER" id="PTHR33198:SF20">
    <property type="entry name" value="RETROTRANSPOSON GAG DOMAIN-CONTAINING PROTEIN"/>
    <property type="match status" value="1"/>
</dbReference>
<keyword evidence="2" id="KW-1185">Reference proteome</keyword>
<sequence length="116" mass="13752">MDKLRQTPAELQFVPGDGDLSERWKRWIQTVNLYMDVCMKDASEKERCSAFLYIIGQDGRDIHNTFDFETSEVDKIKPLIQKFEDYCIPKQNTTIQRYKFNKRVQGETESVDQYVT</sequence>
<organism evidence="1 2">
    <name type="scientific">Paramuricea clavata</name>
    <name type="common">Red gorgonian</name>
    <name type="synonym">Violescent sea-whip</name>
    <dbReference type="NCBI Taxonomy" id="317549"/>
    <lineage>
        <taxon>Eukaryota</taxon>
        <taxon>Metazoa</taxon>
        <taxon>Cnidaria</taxon>
        <taxon>Anthozoa</taxon>
        <taxon>Octocorallia</taxon>
        <taxon>Malacalcyonacea</taxon>
        <taxon>Plexauridae</taxon>
        <taxon>Paramuricea</taxon>
    </lineage>
</organism>
<dbReference type="AlphaFoldDB" id="A0A7D9HTN6"/>